<organism evidence="1 2">
    <name type="scientific">Candidatus Thiothrix phosphatis</name>
    <dbReference type="NCBI Taxonomy" id="3112415"/>
    <lineage>
        <taxon>Bacteria</taxon>
        <taxon>Pseudomonadati</taxon>
        <taxon>Pseudomonadota</taxon>
        <taxon>Gammaproteobacteria</taxon>
        <taxon>Thiotrichales</taxon>
        <taxon>Thiotrichaceae</taxon>
        <taxon>Thiothrix</taxon>
    </lineage>
</organism>
<dbReference type="Proteomes" id="UP001308005">
    <property type="component" value="Unassembled WGS sequence"/>
</dbReference>
<gene>
    <name evidence="1" type="ORF">VSS37_11765</name>
</gene>
<reference evidence="2" key="1">
    <citation type="submission" date="2023-07" db="EMBL/GenBank/DDBJ databases">
        <title>The carbon used by Thiothrix.</title>
        <authorList>
            <person name="Chen L."/>
        </authorList>
    </citation>
    <scope>NUCLEOTIDE SEQUENCE [LARGE SCALE GENOMIC DNA]</scope>
</reference>
<keyword evidence="2" id="KW-1185">Reference proteome</keyword>
<proteinExistence type="predicted"/>
<comment type="caution">
    <text evidence="1">The sequence shown here is derived from an EMBL/GenBank/DDBJ whole genome shotgun (WGS) entry which is preliminary data.</text>
</comment>
<dbReference type="EMBL" id="JAYMYJ010000112">
    <property type="protein sequence ID" value="MEB4591659.1"/>
    <property type="molecule type" value="Genomic_DNA"/>
</dbReference>
<protein>
    <submittedName>
        <fullName evidence="1">Uncharacterized protein</fullName>
    </submittedName>
</protein>
<evidence type="ECO:0000313" key="1">
    <source>
        <dbReference type="EMBL" id="MEB4591659.1"/>
    </source>
</evidence>
<evidence type="ECO:0000313" key="2">
    <source>
        <dbReference type="Proteomes" id="UP001308005"/>
    </source>
</evidence>
<accession>A0ABU6CXZ6</accession>
<sequence length="176" mass="19925">MSEFSESYHLRTNNKDEGKALIKHLGVRGIVFEETNGWVTVLPEGELASHIKNVASNFNGMVLHYTYAADHLWTANLFSNGTSISSFVCAWDPELYIESEALDIEAFSKLLLRPEDKEKLVKLFSLTDLDEIFETKPAYTFAELLGIEHYQWLAGQDIANHCDEILEEIPGSELVE</sequence>
<dbReference type="RefSeq" id="WP_324695437.1">
    <property type="nucleotide sequence ID" value="NZ_JAYMYJ010000112.1"/>
</dbReference>
<name>A0ABU6CXZ6_9GAMM</name>